<reference evidence="4" key="1">
    <citation type="submission" date="2016-04" db="EMBL/GenBank/DDBJ databases">
        <authorList>
            <person name="Evans L.H."/>
            <person name="Alamgir A."/>
            <person name="Owens N."/>
            <person name="Weber N.D."/>
            <person name="Virtaneva K."/>
            <person name="Barbian K."/>
            <person name="Babar A."/>
            <person name="Rosenke K."/>
        </authorList>
    </citation>
    <scope>NUCLEOTIDE SEQUENCE</scope>
    <source>
        <strain evidence="4">86</strain>
    </source>
</reference>
<dbReference type="Pfam" id="PF00395">
    <property type="entry name" value="SLH"/>
    <property type="match status" value="1"/>
</dbReference>
<keyword evidence="2" id="KW-0732">Signal</keyword>
<dbReference type="EMBL" id="FLUN01000001">
    <property type="protein sequence ID" value="SBV93436.1"/>
    <property type="molecule type" value="Genomic_DNA"/>
</dbReference>
<evidence type="ECO:0000256" key="1">
    <source>
        <dbReference type="ARBA" id="ARBA00022737"/>
    </source>
</evidence>
<dbReference type="AlphaFoldDB" id="A0A212J1U8"/>
<evidence type="ECO:0000313" key="4">
    <source>
        <dbReference type="EMBL" id="SBV93436.1"/>
    </source>
</evidence>
<evidence type="ECO:0000256" key="2">
    <source>
        <dbReference type="SAM" id="SignalP"/>
    </source>
</evidence>
<proteinExistence type="predicted"/>
<feature type="signal peptide" evidence="2">
    <location>
        <begin position="1"/>
        <end position="23"/>
    </location>
</feature>
<keyword evidence="1" id="KW-0677">Repeat</keyword>
<dbReference type="PROSITE" id="PS51272">
    <property type="entry name" value="SLH"/>
    <property type="match status" value="1"/>
</dbReference>
<protein>
    <recommendedName>
        <fullName evidence="3">SLH domain-containing protein</fullName>
    </recommendedName>
</protein>
<organism evidence="4">
    <name type="scientific">uncultured Eubacteriales bacterium</name>
    <dbReference type="NCBI Taxonomy" id="172733"/>
    <lineage>
        <taxon>Bacteria</taxon>
        <taxon>Bacillati</taxon>
        <taxon>Bacillota</taxon>
        <taxon>Clostridia</taxon>
        <taxon>Eubacteriales</taxon>
        <taxon>environmental samples</taxon>
    </lineage>
</organism>
<accession>A0A212J1U8</accession>
<sequence length="168" mass="18854">MKRVCAIFLAALLLLAPVRSVQSDRPVTRGEFVQDLWELWGSVPYEDTRIFSDLSHDTPYTTAVCWAHDLGLILGVGEGCFEPERPITREEAAVFLRRAAAHIGRDTATISNLAMCNDYADISPWADDSLYWATESGLIDWAEGGLRAPYGTITHAEMESIYYRFDHP</sequence>
<gene>
    <name evidence="4" type="ORF">KL86CLO1_10379</name>
</gene>
<name>A0A212J1U8_9FIRM</name>
<dbReference type="InterPro" id="IPR001119">
    <property type="entry name" value="SLH_dom"/>
</dbReference>
<evidence type="ECO:0000259" key="3">
    <source>
        <dbReference type="PROSITE" id="PS51272"/>
    </source>
</evidence>
<feature type="domain" description="SLH" evidence="3">
    <location>
        <begin position="47"/>
        <end position="110"/>
    </location>
</feature>
<feature type="chain" id="PRO_5012352105" description="SLH domain-containing protein" evidence="2">
    <location>
        <begin position="24"/>
        <end position="168"/>
    </location>
</feature>